<dbReference type="InterPro" id="IPR029159">
    <property type="entry name" value="CA109-like"/>
</dbReference>
<gene>
    <name evidence="1" type="ORF">MKW98_008734</name>
</gene>
<proteinExistence type="predicted"/>
<keyword evidence="2" id="KW-1185">Reference proteome</keyword>
<accession>A0AAD4XXU8</accession>
<dbReference type="PANTHER" id="PTHR37904:SF2">
    <property type="entry name" value="OS10G0566900 PROTEIN"/>
    <property type="match status" value="1"/>
</dbReference>
<sequence>MEMMVKKYLQKYKKVREEMDKWDQLQSRLLVQFRNASAIIERLQVLEDNKYYCGSLRSINGLKETLYGKQRISLETILRSMDETMGEFHSIVVSLNKIVRDSKELVKGGSVKLSNNLRQTQIGITPSIAYCLEGLEVLHEMHHSDYLLKLSAISVIPSLMLKKASCAGDLAGLRQLLVDQPNIPKGEVQQIFDIIFADQIE</sequence>
<comment type="caution">
    <text evidence="1">The sequence shown here is derived from an EMBL/GenBank/DDBJ whole genome shotgun (WGS) entry which is preliminary data.</text>
</comment>
<dbReference type="AlphaFoldDB" id="A0AAD4XXU8"/>
<dbReference type="EMBL" id="JAJJMB010001692">
    <property type="protein sequence ID" value="KAI3956216.1"/>
    <property type="molecule type" value="Genomic_DNA"/>
</dbReference>
<reference evidence="1" key="1">
    <citation type="submission" date="2022-04" db="EMBL/GenBank/DDBJ databases">
        <title>A functionally conserved STORR gene fusion in Papaver species that diverged 16.8 million years ago.</title>
        <authorList>
            <person name="Catania T."/>
        </authorList>
    </citation>
    <scope>NUCLEOTIDE SEQUENCE</scope>
    <source>
        <strain evidence="1">S-188037</strain>
    </source>
</reference>
<evidence type="ECO:0000313" key="1">
    <source>
        <dbReference type="EMBL" id="KAI3956216.1"/>
    </source>
</evidence>
<name>A0AAD4XXU8_9MAGN</name>
<dbReference type="PANTHER" id="PTHR37904">
    <property type="entry name" value="OS10G0566900 PROTEIN"/>
    <property type="match status" value="1"/>
</dbReference>
<dbReference type="InterPro" id="IPR038985">
    <property type="entry name" value="OPRN-like"/>
</dbReference>
<protein>
    <submittedName>
        <fullName evidence="1">Uncharacterized protein</fullName>
    </submittedName>
</protein>
<evidence type="ECO:0000313" key="2">
    <source>
        <dbReference type="Proteomes" id="UP001202328"/>
    </source>
</evidence>
<dbReference type="Pfam" id="PF15011">
    <property type="entry name" value="CA109-like"/>
    <property type="match status" value="1"/>
</dbReference>
<organism evidence="1 2">
    <name type="scientific">Papaver atlanticum</name>
    <dbReference type="NCBI Taxonomy" id="357466"/>
    <lineage>
        <taxon>Eukaryota</taxon>
        <taxon>Viridiplantae</taxon>
        <taxon>Streptophyta</taxon>
        <taxon>Embryophyta</taxon>
        <taxon>Tracheophyta</taxon>
        <taxon>Spermatophyta</taxon>
        <taxon>Magnoliopsida</taxon>
        <taxon>Ranunculales</taxon>
        <taxon>Papaveraceae</taxon>
        <taxon>Papaveroideae</taxon>
        <taxon>Papaver</taxon>
    </lineage>
</organism>
<dbReference type="Proteomes" id="UP001202328">
    <property type="component" value="Unassembled WGS sequence"/>
</dbReference>